<dbReference type="Proteomes" id="UP000470246">
    <property type="component" value="Unassembled WGS sequence"/>
</dbReference>
<dbReference type="EMBL" id="JAAGWF010000019">
    <property type="protein sequence ID" value="NEK59572.1"/>
    <property type="molecule type" value="Genomic_DNA"/>
</dbReference>
<organism evidence="1 2">
    <name type="scientific">Geodermatophilus sabuli</name>
    <dbReference type="NCBI Taxonomy" id="1564158"/>
    <lineage>
        <taxon>Bacteria</taxon>
        <taxon>Bacillati</taxon>
        <taxon>Actinomycetota</taxon>
        <taxon>Actinomycetes</taxon>
        <taxon>Geodermatophilales</taxon>
        <taxon>Geodermatophilaceae</taxon>
        <taxon>Geodermatophilus</taxon>
    </lineage>
</organism>
<gene>
    <name evidence="1" type="ORF">GCU56_17075</name>
</gene>
<evidence type="ECO:0000313" key="1">
    <source>
        <dbReference type="EMBL" id="NEK59572.1"/>
    </source>
</evidence>
<keyword evidence="2" id="KW-1185">Reference proteome</keyword>
<reference evidence="1 2" key="1">
    <citation type="submission" date="2020-02" db="EMBL/GenBank/DDBJ databases">
        <title>Geodermatophilus sabuli CPCC 205279 I12A-02694.</title>
        <authorList>
            <person name="Jiang Z."/>
        </authorList>
    </citation>
    <scope>NUCLEOTIDE SEQUENCE [LARGE SCALE GENOMIC DNA]</scope>
    <source>
        <strain evidence="1 2">I12A-02694</strain>
    </source>
</reference>
<sequence>MSVPDDDVPAVQVLVAGLEVRPGGRLVRGARLLGAFVAELVLGLLPAPSLFDVVVTRRDDGTEVVRVPAGDTTTPGEMLRFVQEQLETRDVGTFLREWGD</sequence>
<comment type="caution">
    <text evidence="1">The sequence shown here is derived from an EMBL/GenBank/DDBJ whole genome shotgun (WGS) entry which is preliminary data.</text>
</comment>
<proteinExistence type="predicted"/>
<name>A0A7K3W448_9ACTN</name>
<evidence type="ECO:0000313" key="2">
    <source>
        <dbReference type="Proteomes" id="UP000470246"/>
    </source>
</evidence>
<accession>A0A7K3W448</accession>
<dbReference type="AlphaFoldDB" id="A0A7K3W448"/>
<dbReference type="RefSeq" id="WP_163482944.1">
    <property type="nucleotide sequence ID" value="NZ_JAAGWF010000019.1"/>
</dbReference>
<protein>
    <submittedName>
        <fullName evidence="1">Uncharacterized protein</fullName>
    </submittedName>
</protein>